<evidence type="ECO:0000313" key="2">
    <source>
        <dbReference type="Proteomes" id="UP001634393"/>
    </source>
</evidence>
<accession>A0ABD3STG9</accession>
<sequence>MKITSASNCQINGYFEIIKKHYKSSSSIEIPHKPCEFHKSAHKILRVLARGFIQTESLHSIMCPKKILPPDLMAENLKEILFRNTHGELYQAKGNNRHMNYEQNFQTSQIPQLRNKHYQHSAVNT</sequence>
<reference evidence="1 2" key="1">
    <citation type="submission" date="2024-12" db="EMBL/GenBank/DDBJ databases">
        <title>The unique morphological basis and parallel evolutionary history of personate flowers in Penstemon.</title>
        <authorList>
            <person name="Depatie T.H."/>
            <person name="Wessinger C.A."/>
        </authorList>
    </citation>
    <scope>NUCLEOTIDE SEQUENCE [LARGE SCALE GENOMIC DNA]</scope>
    <source>
        <strain evidence="1">WTNN_2</strain>
        <tissue evidence="1">Leaf</tissue>
    </source>
</reference>
<dbReference type="Proteomes" id="UP001634393">
    <property type="component" value="Unassembled WGS sequence"/>
</dbReference>
<evidence type="ECO:0000313" key="1">
    <source>
        <dbReference type="EMBL" id="KAL3827912.1"/>
    </source>
</evidence>
<organism evidence="1 2">
    <name type="scientific">Penstemon smallii</name>
    <dbReference type="NCBI Taxonomy" id="265156"/>
    <lineage>
        <taxon>Eukaryota</taxon>
        <taxon>Viridiplantae</taxon>
        <taxon>Streptophyta</taxon>
        <taxon>Embryophyta</taxon>
        <taxon>Tracheophyta</taxon>
        <taxon>Spermatophyta</taxon>
        <taxon>Magnoliopsida</taxon>
        <taxon>eudicotyledons</taxon>
        <taxon>Gunneridae</taxon>
        <taxon>Pentapetalae</taxon>
        <taxon>asterids</taxon>
        <taxon>lamiids</taxon>
        <taxon>Lamiales</taxon>
        <taxon>Plantaginaceae</taxon>
        <taxon>Cheloneae</taxon>
        <taxon>Penstemon</taxon>
    </lineage>
</organism>
<proteinExistence type="predicted"/>
<dbReference type="AlphaFoldDB" id="A0ABD3STG9"/>
<protein>
    <submittedName>
        <fullName evidence="1">Uncharacterized protein</fullName>
    </submittedName>
</protein>
<gene>
    <name evidence="1" type="ORF">ACJIZ3_016714</name>
</gene>
<name>A0ABD3STG9_9LAMI</name>
<comment type="caution">
    <text evidence="1">The sequence shown here is derived from an EMBL/GenBank/DDBJ whole genome shotgun (WGS) entry which is preliminary data.</text>
</comment>
<keyword evidence="2" id="KW-1185">Reference proteome</keyword>
<dbReference type="EMBL" id="JBJXBP010000005">
    <property type="protein sequence ID" value="KAL3827912.1"/>
    <property type="molecule type" value="Genomic_DNA"/>
</dbReference>